<feature type="domain" description="Replication initiator protein A C-terminal" evidence="2">
    <location>
        <begin position="316"/>
        <end position="400"/>
    </location>
</feature>
<evidence type="ECO:0000259" key="1">
    <source>
        <dbReference type="Pfam" id="PF06970"/>
    </source>
</evidence>
<dbReference type="Pfam" id="PF06970">
    <property type="entry name" value="RepA_N"/>
    <property type="match status" value="2"/>
</dbReference>
<reference evidence="3" key="1">
    <citation type="submission" date="2009-08" db="EMBL/GenBank/DDBJ databases">
        <authorList>
            <person name="Gill J."/>
            <person name="Borman J."/>
            <person name="Shetty J."/>
            <person name="Hostetler J."/>
            <person name="Durkin S."/>
            <person name="Montgomery B."/>
        </authorList>
    </citation>
    <scope>NUCLEOTIDE SEQUENCE</scope>
    <source>
        <strain evidence="3">SK939</strain>
        <plasmid evidence="3">SAP106A</plasmid>
    </source>
</reference>
<protein>
    <submittedName>
        <fullName evidence="3">Replication initiator protein A</fullName>
    </submittedName>
</protein>
<dbReference type="RefSeq" id="WP_012818110.1">
    <property type="nucleotide sequence ID" value="NC_013379.2"/>
</dbReference>
<sequence>MTKQRFTKLYKFLFEDSTFNKLSIKAKLLYALLTERQNLSKLSAKQHGIQSQFIDANGRLFSIYTNKELMNKINISEPTVINLKKQLIAFGLLEEIRLGKNKPNRLYPKKPYDEYFYVHDVDEFYRLPHSLFSNPKYKNLKAETIVAYAVYLSRYEYSVYKNHFSDKSGEIYCHFSNEKMAEFLGVSTRKVERIKKELVVSGLMINKRATFGKANNLYIKLPKPFHIKELKNCRVRNLKIVGTGTKKLSGSELKNCRTSDTDVSDTDVSDTDVSDTNDLNDTYEINKNTNYHSNHTNHEYTEFNNDALKFQVLEELPQQIKEYLNKFEIREIRIIKSVLLKGKKSFNSNHDTFYRLEDFEFEIVSVLKRFKAMLIQKNESVDAMQGYLMQSIKAELEEAHALNMRRQNIKQHNIFYQ</sequence>
<accession>D2JC89</accession>
<feature type="domain" description="Replication initiator A N-terminal" evidence="1">
    <location>
        <begin position="123"/>
        <end position="198"/>
    </location>
</feature>
<reference evidence="3" key="2">
    <citation type="submission" date="2009-12" db="EMBL/GenBank/DDBJ databases">
        <authorList>
            <person name="Summers A.O."/>
            <person name="Shearer J."/>
            <person name="Wireman J."/>
        </authorList>
    </citation>
    <scope>NUCLEOTIDE SEQUENCE</scope>
    <source>
        <strain evidence="3">SK939</strain>
        <plasmid evidence="3">SAP106A</plasmid>
    </source>
</reference>
<proteinExistence type="predicted"/>
<geneLocation type="plasmid" evidence="3">
    <name>SAP106A</name>
</geneLocation>
<dbReference type="AlphaFoldDB" id="D2JC89"/>
<dbReference type="InterPro" id="IPR041151">
    <property type="entry name" value="Bac_RepA_C"/>
</dbReference>
<dbReference type="EMBL" id="GQ900454">
    <property type="protein sequence ID" value="ADA80214.1"/>
    <property type="molecule type" value="Genomic_DNA"/>
</dbReference>
<gene>
    <name evidence="3" type="primary">repA</name>
    <name evidence="3" type="ORF">SAP106A_032</name>
</gene>
<dbReference type="Pfam" id="PF18008">
    <property type="entry name" value="Bac_RepA_C"/>
    <property type="match status" value="1"/>
</dbReference>
<name>D2JC89_STAEP</name>
<keyword evidence="3" id="KW-0614">Plasmid</keyword>
<organism evidence="3">
    <name type="scientific">Staphylococcus epidermidis</name>
    <dbReference type="NCBI Taxonomy" id="1282"/>
    <lineage>
        <taxon>Bacteria</taxon>
        <taxon>Bacillati</taxon>
        <taxon>Bacillota</taxon>
        <taxon>Bacilli</taxon>
        <taxon>Bacillales</taxon>
        <taxon>Staphylococcaceae</taxon>
        <taxon>Staphylococcus</taxon>
    </lineage>
</organism>
<evidence type="ECO:0000313" key="3">
    <source>
        <dbReference type="EMBL" id="ADA80214.1"/>
    </source>
</evidence>
<feature type="domain" description="Replication initiator A N-terminal" evidence="1">
    <location>
        <begin position="5"/>
        <end position="87"/>
    </location>
</feature>
<evidence type="ECO:0000259" key="2">
    <source>
        <dbReference type="Pfam" id="PF18008"/>
    </source>
</evidence>
<dbReference type="InterPro" id="IPR010724">
    <property type="entry name" value="RepA_N"/>
</dbReference>